<keyword evidence="2" id="KW-0479">Metal-binding</keyword>
<dbReference type="InterPro" id="IPR014729">
    <property type="entry name" value="Rossmann-like_a/b/a_fold"/>
</dbReference>
<comment type="similarity">
    <text evidence="7">Belongs to the class-I aminoacyl-tRNA synthetase family.</text>
</comment>
<proteinExistence type="inferred from homology"/>
<dbReference type="PANTHER" id="PTHR43311:SF1">
    <property type="entry name" value="GLUTAMYL-Q TRNA(ASP) SYNTHETASE"/>
    <property type="match status" value="1"/>
</dbReference>
<evidence type="ECO:0000256" key="1">
    <source>
        <dbReference type="ARBA" id="ARBA00022598"/>
    </source>
</evidence>
<dbReference type="GO" id="GO:0005524">
    <property type="term" value="F:ATP binding"/>
    <property type="evidence" value="ECO:0007669"/>
    <property type="project" value="UniProtKB-KW"/>
</dbReference>
<dbReference type="RefSeq" id="WP_062228289.1">
    <property type="nucleotide sequence ID" value="NZ_BBWR01000012.1"/>
</dbReference>
<dbReference type="GO" id="GO:0005829">
    <property type="term" value="C:cytosol"/>
    <property type="evidence" value="ECO:0007669"/>
    <property type="project" value="TreeGrafter"/>
</dbReference>
<keyword evidence="6 7" id="KW-0030">Aminoacyl-tRNA synthetase</keyword>
<dbReference type="EMBL" id="LC066375">
    <property type="protein sequence ID" value="BAT27209.1"/>
    <property type="molecule type" value="Genomic_DNA"/>
</dbReference>
<feature type="region of interest" description="Disordered" evidence="8">
    <location>
        <begin position="120"/>
        <end position="141"/>
    </location>
</feature>
<dbReference type="Gene3D" id="3.40.50.620">
    <property type="entry name" value="HUPs"/>
    <property type="match status" value="1"/>
</dbReference>
<evidence type="ECO:0000256" key="4">
    <source>
        <dbReference type="ARBA" id="ARBA00022833"/>
    </source>
</evidence>
<keyword evidence="3 7" id="KW-0547">Nucleotide-binding</keyword>
<keyword evidence="4" id="KW-0862">Zinc</keyword>
<protein>
    <submittedName>
        <fullName evidence="10">Glutamyl-tRNA Synthetase</fullName>
    </submittedName>
</protein>
<accession>A0A0N7KXK9</accession>
<dbReference type="InterPro" id="IPR000924">
    <property type="entry name" value="Glu/Gln-tRNA-synth"/>
</dbReference>
<evidence type="ECO:0000313" key="10">
    <source>
        <dbReference type="EMBL" id="BAT27209.1"/>
    </source>
</evidence>
<dbReference type="GO" id="GO:0004818">
    <property type="term" value="F:glutamate-tRNA ligase activity"/>
    <property type="evidence" value="ECO:0007669"/>
    <property type="project" value="TreeGrafter"/>
</dbReference>
<evidence type="ECO:0000259" key="9">
    <source>
        <dbReference type="Pfam" id="PF00749"/>
    </source>
</evidence>
<dbReference type="InterPro" id="IPR001412">
    <property type="entry name" value="aa-tRNA-synth_I_CS"/>
</dbReference>
<organism evidence="10">
    <name type="scientific">Aureimonas frigidaquae</name>
    <dbReference type="NCBI Taxonomy" id="424757"/>
    <lineage>
        <taxon>Bacteria</taxon>
        <taxon>Pseudomonadati</taxon>
        <taxon>Pseudomonadota</taxon>
        <taxon>Alphaproteobacteria</taxon>
        <taxon>Hyphomicrobiales</taxon>
        <taxon>Aurantimonadaceae</taxon>
        <taxon>Aureimonas</taxon>
    </lineage>
</organism>
<keyword evidence="5 7" id="KW-0067">ATP-binding</keyword>
<evidence type="ECO:0000256" key="2">
    <source>
        <dbReference type="ARBA" id="ARBA00022723"/>
    </source>
</evidence>
<dbReference type="NCBIfam" id="NF004315">
    <property type="entry name" value="PRK05710.1-4"/>
    <property type="match status" value="1"/>
</dbReference>
<name>A0A0N7KXK9_9HYPH</name>
<evidence type="ECO:0000256" key="6">
    <source>
        <dbReference type="ARBA" id="ARBA00023146"/>
    </source>
</evidence>
<keyword evidence="1 7" id="KW-0436">Ligase</keyword>
<evidence type="ECO:0000256" key="8">
    <source>
        <dbReference type="SAM" id="MobiDB-lite"/>
    </source>
</evidence>
<dbReference type="InterPro" id="IPR020058">
    <property type="entry name" value="Glu/Gln-tRNA-synth_Ib_cat-dom"/>
</dbReference>
<dbReference type="Pfam" id="PF00749">
    <property type="entry name" value="tRNA-synt_1c"/>
    <property type="match status" value="1"/>
</dbReference>
<dbReference type="OrthoDB" id="9807503at2"/>
<dbReference type="PANTHER" id="PTHR43311">
    <property type="entry name" value="GLUTAMATE--TRNA LIGASE"/>
    <property type="match status" value="1"/>
</dbReference>
<evidence type="ECO:0000256" key="7">
    <source>
        <dbReference type="RuleBase" id="RU363037"/>
    </source>
</evidence>
<dbReference type="AlphaFoldDB" id="A0A0N7KXK9"/>
<feature type="compositionally biased region" description="Basic and acidic residues" evidence="8">
    <location>
        <begin position="126"/>
        <end position="141"/>
    </location>
</feature>
<dbReference type="PROSITE" id="PS00178">
    <property type="entry name" value="AA_TRNA_LIGASE_I"/>
    <property type="match status" value="1"/>
</dbReference>
<keyword evidence="7" id="KW-0648">Protein biosynthesis</keyword>
<dbReference type="PRINTS" id="PR00987">
    <property type="entry name" value="TRNASYNTHGLU"/>
</dbReference>
<evidence type="ECO:0000256" key="3">
    <source>
        <dbReference type="ARBA" id="ARBA00022741"/>
    </source>
</evidence>
<dbReference type="SUPFAM" id="SSF52374">
    <property type="entry name" value="Nucleotidylyl transferase"/>
    <property type="match status" value="1"/>
</dbReference>
<feature type="domain" description="Glutamyl/glutaminyl-tRNA synthetase class Ib catalytic" evidence="9">
    <location>
        <begin position="8"/>
        <end position="285"/>
    </location>
</feature>
<dbReference type="InterPro" id="IPR049940">
    <property type="entry name" value="GluQ/Sye"/>
</dbReference>
<dbReference type="GO" id="GO:0006424">
    <property type="term" value="P:glutamyl-tRNA aminoacylation"/>
    <property type="evidence" value="ECO:0007669"/>
    <property type="project" value="TreeGrafter"/>
</dbReference>
<evidence type="ECO:0000256" key="5">
    <source>
        <dbReference type="ARBA" id="ARBA00022840"/>
    </source>
</evidence>
<reference evidence="10" key="1">
    <citation type="journal article" date="2015" name="Proc. Natl. Acad. Sci. U.S.A.">
        <title>Bacterial clade with the ribosomal RNA operon on a small plasmid rather than the chromosome.</title>
        <authorList>
            <person name="Anda M."/>
            <person name="Ohtsubo Y."/>
            <person name="Okubo T."/>
            <person name="Sugawara M."/>
            <person name="Nagata Y."/>
            <person name="Tsuda M."/>
            <person name="Minamisawa K."/>
            <person name="Mitsui H."/>
        </authorList>
    </citation>
    <scope>NUCLEOTIDE SEQUENCE</scope>
    <source>
        <strain evidence="10">JCM 14755</strain>
    </source>
</reference>
<sequence length="293" mass="31809">MDPGSAPRLRFAPSPNGGLHLGHAYSALLNRQLAAEWGGSYLLRIEDIDRARCTPALERAMIADLDWLGALPPPPYRRQSEHMDDYAACIDALVEAGLAYPSVLTRGEVRAHVARMETQTGMPWPRDPDGAPHYPGTERDLSAGERRALMQQDRPYAIRLDMAAALTRTGPLTFLETDAGGSAQEIVAEPQDWGDVILARRDVPTSYHLSVVVDDALQGISHVVRGADLIQSTSVHRVLQTLLGLPAPTYRHHPLILDAEGRKLSKSRDSTALSVLRGAGLTPADIARMVGLG</sequence>